<dbReference type="InterPro" id="IPR002930">
    <property type="entry name" value="GCV_H"/>
</dbReference>
<comment type="similarity">
    <text evidence="1 5">Belongs to the GcvH family.</text>
</comment>
<dbReference type="HAMAP" id="MF_00272">
    <property type="entry name" value="GcvH"/>
    <property type="match status" value="1"/>
</dbReference>
<dbReference type="FunCoup" id="A8HYD5">
    <property type="interactions" value="1701"/>
</dbReference>
<dbReference type="InterPro" id="IPR003016">
    <property type="entry name" value="2-oxoA_DH_lipoyl-BS"/>
</dbReference>
<feature type="modified residue" description="N6-lipoyllysine" evidence="4">
    <location>
        <position position="95"/>
    </location>
</feature>
<dbReference type="GO" id="GO:0019464">
    <property type="term" value="P:glycine decarboxylation via glycine cleavage system"/>
    <property type="evidence" value="ECO:0000318"/>
    <property type="project" value="GO_Central"/>
</dbReference>
<dbReference type="GO" id="GO:0005739">
    <property type="term" value="C:mitochondrion"/>
    <property type="evidence" value="ECO:0000318"/>
    <property type="project" value="GO_Central"/>
</dbReference>
<dbReference type="SUPFAM" id="SSF51230">
    <property type="entry name" value="Single hybrid motif"/>
    <property type="match status" value="1"/>
</dbReference>
<dbReference type="PROSITE" id="PS50968">
    <property type="entry name" value="BIOTINYL_LIPOYL"/>
    <property type="match status" value="1"/>
</dbReference>
<evidence type="ECO:0000313" key="9">
    <source>
        <dbReference type="EMBL" id="ADF43186.1"/>
    </source>
</evidence>
<dbReference type="ProMEX" id="A8HYD5"/>
<dbReference type="NCBIfam" id="TIGR00527">
    <property type="entry name" value="gcvH"/>
    <property type="match status" value="1"/>
</dbReference>
<dbReference type="GeneID" id="5722154"/>
<feature type="domain" description="Lipoyl-binding" evidence="7">
    <location>
        <begin position="54"/>
        <end position="136"/>
    </location>
</feature>
<comment type="subunit">
    <text evidence="5">The glycine cleavage system is composed of four proteins: P, T, L and H.</text>
</comment>
<keyword evidence="5" id="KW-0496">Mitochondrion</keyword>
<dbReference type="Proteomes" id="UP000006906">
    <property type="component" value="Chromosome 6"/>
</dbReference>
<dbReference type="ExpressionAtlas" id="A8HYD5">
    <property type="expression patterns" value="baseline and differential"/>
</dbReference>
<dbReference type="CDD" id="cd06848">
    <property type="entry name" value="GCS_H"/>
    <property type="match status" value="1"/>
</dbReference>
<evidence type="ECO:0000256" key="1">
    <source>
        <dbReference type="ARBA" id="ARBA00009249"/>
    </source>
</evidence>
<evidence type="ECO:0000256" key="5">
    <source>
        <dbReference type="RuleBase" id="RU364055"/>
    </source>
</evidence>
<evidence type="ECO:0000256" key="2">
    <source>
        <dbReference type="ARBA" id="ARBA00022823"/>
    </source>
</evidence>
<dbReference type="GO" id="GO:0005960">
    <property type="term" value="C:glycine cleavage complex"/>
    <property type="evidence" value="ECO:0000318"/>
    <property type="project" value="GO_Central"/>
</dbReference>
<dbReference type="InterPro" id="IPR033753">
    <property type="entry name" value="GCV_H/Fam206"/>
</dbReference>
<protein>
    <recommendedName>
        <fullName evidence="5">Glycine cleavage system H protein</fullName>
    </recommendedName>
</protein>
<dbReference type="InterPro" id="IPR000089">
    <property type="entry name" value="Biotin_lipoyl"/>
</dbReference>
<reference evidence="10" key="4">
    <citation type="submission" date="2017-07" db="EMBL/GenBank/DDBJ databases">
        <title>WGS assembly of Chlamydomonas reinhardtii.</title>
        <authorList>
            <consortium name="Chlamydomonas Annotation Team"/>
            <consortium name="JGI Annotation Team"/>
            <person name="Merchant S.S."/>
            <person name="Prochnik S.E."/>
            <person name="Vallon O."/>
            <person name="Harris E.H."/>
            <person name="Karpowicz S.J."/>
            <person name="Witman G.B."/>
            <person name="Terry A."/>
            <person name="Salamov A."/>
            <person name="Fritz-Laylin L.K."/>
            <person name="Marechal-Drouard L."/>
            <person name="Marshall W.F."/>
            <person name="Qu L.H."/>
            <person name="Nelson D.R."/>
            <person name="Sanderfoot A.A."/>
            <person name="Spalding M.H."/>
            <person name="Kapitonov V.V."/>
            <person name="Ren Q."/>
            <person name="Ferris P."/>
            <person name="Lindquist E."/>
            <person name="Shapiro H."/>
            <person name="Lucas S.M."/>
            <person name="Grimwood J."/>
            <person name="Schmutz J."/>
            <person name="Grigoriev I.V."/>
            <person name="Rokhsar D.S."/>
        </authorList>
    </citation>
    <scope>NUCLEOTIDE SEQUENCE</scope>
    <source>
        <strain evidence="10">CC-503 cw92 mt+</strain>
    </source>
</reference>
<dbReference type="InterPro" id="IPR011053">
    <property type="entry name" value="Single_hybrid_motif"/>
</dbReference>
<dbReference type="PaxDb" id="3055-EDP08614"/>
<dbReference type="OrthoDB" id="10264154at2759"/>
<evidence type="ECO:0000256" key="6">
    <source>
        <dbReference type="SAM" id="SignalP"/>
    </source>
</evidence>
<dbReference type="HOGENOM" id="CLU_097408_1_2_1"/>
<proteinExistence type="inferred from homology"/>
<keyword evidence="3 5" id="KW-0809">Transit peptide</keyword>
<dbReference type="OMA" id="EHEWLSG"/>
<sequence>MALRAFGSLALGNLGLQAQVMQFAGATAMRAYATVEKGYKYAASHEWAKVDGDVATVGISDHAQGELGDVVYVELPDVGKAVKKGETFGVVESVKAASDVYSPISGEVVEVNSLLVDKPGTVNSSPFKEGWIIKVKLSNKGELSSLLDSDAYAKECEKH</sequence>
<reference evidence="9" key="3">
    <citation type="submission" date="2016-01" db="EMBL/GenBank/DDBJ databases">
        <authorList>
            <person name="McClelland M."/>
            <person name="Jain A."/>
            <person name="Saraogi P."/>
            <person name="Mendelson R."/>
            <person name="Westerman R."/>
            <person name="SanMiguel P."/>
            <person name="Csonka L."/>
        </authorList>
    </citation>
    <scope>NUCLEOTIDE SEQUENCE</scope>
    <source>
        <strain evidence="9">CC-2290</strain>
    </source>
</reference>
<gene>
    <name evidence="8" type="primary">GCSHp</name>
    <name evidence="9" type="synonym">GCSHm</name>
    <name evidence="10" type="ORF">CHLRE_06g253350v5</name>
</gene>
<evidence type="ECO:0000259" key="7">
    <source>
        <dbReference type="PROSITE" id="PS50968"/>
    </source>
</evidence>
<evidence type="ECO:0000313" key="8">
    <source>
        <dbReference type="EMBL" id="ADF43148.1"/>
    </source>
</evidence>
<dbReference type="EMBL" id="GU814015">
    <property type="protein sequence ID" value="ADF43186.1"/>
    <property type="molecule type" value="Genomic_DNA"/>
</dbReference>
<organism evidence="8">
    <name type="scientific">Chlamydomonas reinhardtii</name>
    <name type="common">Chlamydomonas smithii</name>
    <dbReference type="NCBI Taxonomy" id="3055"/>
    <lineage>
        <taxon>Eukaryota</taxon>
        <taxon>Viridiplantae</taxon>
        <taxon>Chlorophyta</taxon>
        <taxon>core chlorophytes</taxon>
        <taxon>Chlorophyceae</taxon>
        <taxon>CS clade</taxon>
        <taxon>Chlamydomonadales</taxon>
        <taxon>Chlamydomonadaceae</taxon>
        <taxon>Chlamydomonas</taxon>
    </lineage>
</organism>
<reference evidence="10 11" key="1">
    <citation type="journal article" date="2007" name="Science">
        <title>The Chlamydomonas genome reveals the evolution of key animal and plant functions.</title>
        <authorList>
            <person name="Merchant S.S."/>
            <person name="Prochnik S.E."/>
            <person name="Vallon O."/>
            <person name="Harris E.H."/>
            <person name="Karpowicz S.J."/>
            <person name="Witman G.B."/>
            <person name="Terry A."/>
            <person name="Salamov A."/>
            <person name="Fritz-Laylin L.K."/>
            <person name="Marechal-Drouard L."/>
            <person name="Marshall W.F."/>
            <person name="Qu L.H."/>
            <person name="Nelson D.R."/>
            <person name="Sanderfoot A.A."/>
            <person name="Spalding M.H."/>
            <person name="Kapitonov V.V."/>
            <person name="Ren Q."/>
            <person name="Ferris P."/>
            <person name="Lindquist E."/>
            <person name="Shapiro H."/>
            <person name="Lucas S.M."/>
            <person name="Grimwood J."/>
            <person name="Schmutz J."/>
            <person name="Cardol P."/>
            <person name="Cerutti H."/>
            <person name="Chanfreau G."/>
            <person name="Chen C.L."/>
            <person name="Cognat V."/>
            <person name="Croft M.T."/>
            <person name="Dent R."/>
            <person name="Dutcher S."/>
            <person name="Fernandez E."/>
            <person name="Fukuzawa H."/>
            <person name="Gonzalez-Ballester D."/>
            <person name="Gonzalez-Halphen D."/>
            <person name="Hallmann A."/>
            <person name="Hanikenne M."/>
            <person name="Hippler M."/>
            <person name="Inwood W."/>
            <person name="Jabbari K."/>
            <person name="Kalanon M."/>
            <person name="Kuras R."/>
            <person name="Lefebvre P.A."/>
            <person name="Lemaire S.D."/>
            <person name="Lobanov A.V."/>
            <person name="Lohr M."/>
            <person name="Manuell A."/>
            <person name="Meier I."/>
            <person name="Mets L."/>
            <person name="Mittag M."/>
            <person name="Mittelmeier T."/>
            <person name="Moroney J.V."/>
            <person name="Moseley J."/>
            <person name="Napoli C."/>
            <person name="Nedelcu A.M."/>
            <person name="Niyogi K."/>
            <person name="Novoselov S.V."/>
            <person name="Paulsen I.T."/>
            <person name="Pazour G."/>
            <person name="Purton S."/>
            <person name="Ral J.P."/>
            <person name="Riano-Pachon D.M."/>
            <person name="Riekhof W."/>
            <person name="Rymarquis L."/>
            <person name="Schroda M."/>
            <person name="Stern D."/>
            <person name="Umen J."/>
            <person name="Willows R."/>
            <person name="Wilson N."/>
            <person name="Zimmer S.L."/>
            <person name="Allmer J."/>
            <person name="Balk J."/>
            <person name="Bisova K."/>
            <person name="Chen C.J."/>
            <person name="Elias M."/>
            <person name="Gendler K."/>
            <person name="Hauser C."/>
            <person name="Lamb M.R."/>
            <person name="Ledford H."/>
            <person name="Long J.C."/>
            <person name="Minagawa J."/>
            <person name="Page M.D."/>
            <person name="Pan J."/>
            <person name="Pootakham W."/>
            <person name="Roje S."/>
            <person name="Rose A."/>
            <person name="Stahlberg E."/>
            <person name="Terauchi A.M."/>
            <person name="Yang P."/>
            <person name="Ball S."/>
            <person name="Bowler C."/>
            <person name="Dieckmann C.L."/>
            <person name="Gladyshev V.N."/>
            <person name="Green P."/>
            <person name="Jorgensen R."/>
            <person name="Mayfield S."/>
            <person name="Mueller-Roeber B."/>
            <person name="Rajamani S."/>
            <person name="Sayre R.T."/>
            <person name="Brokstein P."/>
            <person name="Dubchak I."/>
            <person name="Goodstein D."/>
            <person name="Hornick L."/>
            <person name="Huang Y.W."/>
            <person name="Jhaveri J."/>
            <person name="Luo Y."/>
            <person name="Martinez D."/>
            <person name="Ngau W.C."/>
            <person name="Otillar B."/>
            <person name="Poliakov A."/>
            <person name="Porter A."/>
            <person name="Szajkowski L."/>
            <person name="Werner G."/>
            <person name="Zhou K."/>
            <person name="Grigoriev I.V."/>
            <person name="Rokhsar D.S."/>
            <person name="Grossman A.R."/>
        </authorList>
    </citation>
    <scope>NUCLEOTIDE SEQUENCE [LARGE SCALE GENOMIC DNA]</scope>
    <source>
        <strain evidence="11">CC-503</strain>
        <strain evidence="10">CC-503 cw92 mt+</strain>
    </source>
</reference>
<dbReference type="Pfam" id="PF01597">
    <property type="entry name" value="GCV_H"/>
    <property type="match status" value="1"/>
</dbReference>
<dbReference type="RefSeq" id="XP_001696637.1">
    <property type="nucleotide sequence ID" value="XM_001696585.1"/>
</dbReference>
<dbReference type="NCBIfam" id="NF002270">
    <property type="entry name" value="PRK01202.1"/>
    <property type="match status" value="1"/>
</dbReference>
<dbReference type="EMBL" id="CM008967">
    <property type="protein sequence ID" value="PNW81601.1"/>
    <property type="molecule type" value="Genomic_DNA"/>
</dbReference>
<feature type="chain" id="PRO_5014297390" description="Glycine cleavage system H protein" evidence="6">
    <location>
        <begin position="19"/>
        <end position="159"/>
    </location>
</feature>
<keyword evidence="2 4" id="KW-0450">Lipoyl</keyword>
<dbReference type="STRING" id="3055.A8HYD5"/>
<evidence type="ECO:0000256" key="3">
    <source>
        <dbReference type="ARBA" id="ARBA00022946"/>
    </source>
</evidence>
<dbReference type="InterPro" id="IPR017453">
    <property type="entry name" value="GCV_H_sub"/>
</dbReference>
<evidence type="ECO:0000256" key="4">
    <source>
        <dbReference type="PIRSR" id="PIRSR617453-50"/>
    </source>
</evidence>
<feature type="signal peptide" evidence="6">
    <location>
        <begin position="1"/>
        <end position="18"/>
    </location>
</feature>
<name>A8HYD5_CHLRE</name>
<dbReference type="PANTHER" id="PTHR11715">
    <property type="entry name" value="GLYCINE CLEAVAGE SYSTEM H PROTEIN"/>
    <property type="match status" value="1"/>
</dbReference>
<comment type="cofactor">
    <cofactor evidence="5">
        <name>(R)-lipoate</name>
        <dbReference type="ChEBI" id="CHEBI:83088"/>
    </cofactor>
    <text evidence="5">Binds 1 lipoyl cofactor covalently.</text>
</comment>
<dbReference type="Gene3D" id="2.40.50.100">
    <property type="match status" value="1"/>
</dbReference>
<reference evidence="8" key="2">
    <citation type="journal article" date="2010" name="Science">
        <title>Evolution of an expanded sex-determining locus in Volvox.</title>
        <authorList>
            <person name="Ferris P."/>
            <person name="Olson B.J."/>
            <person name="De Hoff P.L."/>
            <person name="Douglass S."/>
            <person name="Casero D."/>
            <person name="Prochnik S."/>
            <person name="Geng S."/>
            <person name="Rai R."/>
            <person name="Grimwood J."/>
            <person name="Schmutz J."/>
            <person name="Nishii I."/>
            <person name="Hamaji T."/>
            <person name="Nozaki H."/>
            <person name="Pellegrini M."/>
            <person name="Umen J.G."/>
        </authorList>
    </citation>
    <scope>NUCLEOTIDE SEQUENCE</scope>
    <source>
        <strain evidence="9">CC-2290</strain>
        <strain evidence="8">CC-503</strain>
    </source>
</reference>
<dbReference type="Gramene" id="PNW81601">
    <property type="protein sequence ID" value="PNW81601"/>
    <property type="gene ID" value="CHLRE_06g253350v5"/>
</dbReference>
<dbReference type="AlphaFoldDB" id="A8HYD5"/>
<comment type="function">
    <text evidence="5">The H protein shuttles the methylamine group of glycine from the P protein to the T protein.</text>
</comment>
<dbReference type="PANTHER" id="PTHR11715:SF3">
    <property type="entry name" value="GLYCINE CLEAVAGE SYSTEM H PROTEIN-RELATED"/>
    <property type="match status" value="1"/>
</dbReference>
<dbReference type="BioCyc" id="MetaCyc:MONOMER-22040"/>
<evidence type="ECO:0000313" key="11">
    <source>
        <dbReference type="Proteomes" id="UP000006906"/>
    </source>
</evidence>
<dbReference type="PROSITE" id="PS00189">
    <property type="entry name" value="LIPOYL"/>
    <property type="match status" value="1"/>
</dbReference>
<accession>A8HYD5</accession>
<comment type="subcellular location">
    <subcellularLocation>
        <location evidence="5">Mitochondrion</location>
    </subcellularLocation>
</comment>
<keyword evidence="11" id="KW-1185">Reference proteome</keyword>
<evidence type="ECO:0000313" key="10">
    <source>
        <dbReference type="EMBL" id="PNW81601.1"/>
    </source>
</evidence>
<keyword evidence="6" id="KW-0732">Signal</keyword>
<dbReference type="KEGG" id="cre:CHLRE_06g253350v5"/>
<dbReference type="eggNOG" id="KOG3373">
    <property type="taxonomic scope" value="Eukaryota"/>
</dbReference>
<dbReference type="EMBL" id="GU814014">
    <property type="protein sequence ID" value="ADF43148.1"/>
    <property type="molecule type" value="Genomic_DNA"/>
</dbReference>